<dbReference type="AlphaFoldDB" id="A0A5E4UI38"/>
<dbReference type="PANTHER" id="PTHR34595:SF7">
    <property type="entry name" value="SLL1039 PROTEIN"/>
    <property type="match status" value="1"/>
</dbReference>
<protein>
    <submittedName>
        <fullName evidence="2">Alpha-E domain-containing protein</fullName>
    </submittedName>
</protein>
<dbReference type="EMBL" id="CABPSE010000006">
    <property type="protein sequence ID" value="VVD99383.1"/>
    <property type="molecule type" value="Genomic_DNA"/>
</dbReference>
<feature type="domain" description="DUF403" evidence="1">
    <location>
        <begin position="1"/>
        <end position="326"/>
    </location>
</feature>
<proteinExistence type="predicted"/>
<accession>A0A5E4UI38</accession>
<name>A0A5E4UI38_9BURK</name>
<dbReference type="PANTHER" id="PTHR34595">
    <property type="entry name" value="BLR5612 PROTEIN"/>
    <property type="match status" value="1"/>
</dbReference>
<evidence type="ECO:0000313" key="3">
    <source>
        <dbReference type="Proteomes" id="UP000383971"/>
    </source>
</evidence>
<dbReference type="InterPro" id="IPR007296">
    <property type="entry name" value="DUF403"/>
</dbReference>
<reference evidence="2 3" key="1">
    <citation type="submission" date="2019-08" db="EMBL/GenBank/DDBJ databases">
        <authorList>
            <person name="Peeters C."/>
        </authorList>
    </citation>
    <scope>NUCLEOTIDE SEQUENCE [LARGE SCALE GENOMIC DNA]</scope>
    <source>
        <strain evidence="2 3">LMG 31111</strain>
    </source>
</reference>
<dbReference type="InterPro" id="IPR051680">
    <property type="entry name" value="ATP-dep_Glu-Cys_Ligase-2"/>
</dbReference>
<dbReference type="RefSeq" id="WP_150584811.1">
    <property type="nucleotide sequence ID" value="NZ_CABPSE010000006.1"/>
</dbReference>
<keyword evidence="3" id="KW-1185">Reference proteome</keyword>
<organism evidence="2 3">
    <name type="scientific">Pandoraea communis</name>
    <dbReference type="NCBI Taxonomy" id="2508297"/>
    <lineage>
        <taxon>Bacteria</taxon>
        <taxon>Pseudomonadati</taxon>
        <taxon>Pseudomonadota</taxon>
        <taxon>Betaproteobacteria</taxon>
        <taxon>Burkholderiales</taxon>
        <taxon>Burkholderiaceae</taxon>
        <taxon>Pandoraea</taxon>
    </lineage>
</organism>
<gene>
    <name evidence="2" type="ORF">PCO31111_02063</name>
</gene>
<sequence length="331" mass="37673">MLSRTADHLFWMARYMERAENTARLLDVNLQNLLLPQDAIDDEEDADTARAHTGGFDDEGGWRATLRISELEPAFNRKHARATRANVLDFVVRDRDNPSSIACCLAAARENARAVRGTLTTELWETVNSTWLDFPRVLDLLERDPAQLFEWVKVRSHLSRGVSFGTLFQDDAFYFTRLGLFLERADNTARILDVRFHEAVRVDRAGPDSHPTDFYYWSAVLRSVSGFEIYRKVYRDVITPERVVELLMLNAHMPRSLLASLTGVCENLATLSNAQSGDVERYAGKLQAELKYTDIQQVQQQGLHPVLTEFLERVSVLGNKISQTFLIPLAV</sequence>
<dbReference type="Proteomes" id="UP000383971">
    <property type="component" value="Unassembled WGS sequence"/>
</dbReference>
<evidence type="ECO:0000259" key="1">
    <source>
        <dbReference type="Pfam" id="PF04168"/>
    </source>
</evidence>
<evidence type="ECO:0000313" key="2">
    <source>
        <dbReference type="EMBL" id="VVD99383.1"/>
    </source>
</evidence>
<dbReference type="Pfam" id="PF04168">
    <property type="entry name" value="Alpha-E"/>
    <property type="match status" value="1"/>
</dbReference>